<evidence type="ECO:0000256" key="3">
    <source>
        <dbReference type="ARBA" id="ARBA00022741"/>
    </source>
</evidence>
<evidence type="ECO:0000313" key="11">
    <source>
        <dbReference type="EMBL" id="GBN94755.1"/>
    </source>
</evidence>
<comment type="caution">
    <text evidence="11">The sequence shown here is derived from an EMBL/GenBank/DDBJ whole genome shotgun (WGS) entry which is preliminary data.</text>
</comment>
<dbReference type="GO" id="GO:0035556">
    <property type="term" value="P:intracellular signal transduction"/>
    <property type="evidence" value="ECO:0007669"/>
    <property type="project" value="InterPro"/>
</dbReference>
<evidence type="ECO:0000313" key="10">
    <source>
        <dbReference type="EMBL" id="GBN94753.1"/>
    </source>
</evidence>
<dbReference type="PANTHER" id="PTHR11920">
    <property type="entry name" value="GUANYLYL CYCLASE"/>
    <property type="match status" value="1"/>
</dbReference>
<evidence type="ECO:0000256" key="6">
    <source>
        <dbReference type="ARBA" id="ARBA00023180"/>
    </source>
</evidence>
<dbReference type="SUPFAM" id="SSF55073">
    <property type="entry name" value="Nucleotide cyclase"/>
    <property type="match status" value="1"/>
</dbReference>
<dbReference type="PROSITE" id="PS00452">
    <property type="entry name" value="GUANYLATE_CYCLASE_1"/>
    <property type="match status" value="1"/>
</dbReference>
<name>A0A4Y2T6J1_ARAVE</name>
<dbReference type="GO" id="GO:0000166">
    <property type="term" value="F:nucleotide binding"/>
    <property type="evidence" value="ECO:0007669"/>
    <property type="project" value="UniProtKB-KW"/>
</dbReference>
<keyword evidence="12" id="KW-1185">Reference proteome</keyword>
<dbReference type="InterPro" id="IPR050401">
    <property type="entry name" value="Cyclic_nucleotide_synthase"/>
</dbReference>
<evidence type="ECO:0000256" key="2">
    <source>
        <dbReference type="ARBA" id="ARBA00022692"/>
    </source>
</evidence>
<dbReference type="InterPro" id="IPR001054">
    <property type="entry name" value="A/G_cyclase"/>
</dbReference>
<dbReference type="InterPro" id="IPR029787">
    <property type="entry name" value="Nucleotide_cyclase"/>
</dbReference>
<dbReference type="InterPro" id="IPR018297">
    <property type="entry name" value="A/G_cyclase_CS"/>
</dbReference>
<evidence type="ECO:0000256" key="1">
    <source>
        <dbReference type="ARBA" id="ARBA00004370"/>
    </source>
</evidence>
<reference evidence="11 12" key="1">
    <citation type="journal article" date="2019" name="Sci. Rep.">
        <title>Orb-weaving spider Araneus ventricosus genome elucidates the spidroin gene catalogue.</title>
        <authorList>
            <person name="Kono N."/>
            <person name="Nakamura H."/>
            <person name="Ohtoshi R."/>
            <person name="Moran D.A.P."/>
            <person name="Shinohara A."/>
            <person name="Yoshida Y."/>
            <person name="Fujiwara M."/>
            <person name="Mori M."/>
            <person name="Tomita M."/>
            <person name="Arakawa K."/>
        </authorList>
    </citation>
    <scope>NUCLEOTIDE SEQUENCE [LARGE SCALE GENOMIC DNA]</scope>
</reference>
<evidence type="ECO:0000256" key="7">
    <source>
        <dbReference type="ARBA" id="ARBA00023239"/>
    </source>
</evidence>
<dbReference type="GO" id="GO:0004016">
    <property type="term" value="F:adenylate cyclase activity"/>
    <property type="evidence" value="ECO:0007669"/>
    <property type="project" value="TreeGrafter"/>
</dbReference>
<keyword evidence="6" id="KW-0325">Glycoprotein</keyword>
<evidence type="ECO:0000313" key="12">
    <source>
        <dbReference type="Proteomes" id="UP000499080"/>
    </source>
</evidence>
<dbReference type="GO" id="GO:0005886">
    <property type="term" value="C:plasma membrane"/>
    <property type="evidence" value="ECO:0007669"/>
    <property type="project" value="TreeGrafter"/>
</dbReference>
<proteinExistence type="inferred from homology"/>
<protein>
    <submittedName>
        <fullName evidence="11">Speract receptor</fullName>
    </submittedName>
</protein>
<dbReference type="GO" id="GO:0001653">
    <property type="term" value="F:peptide receptor activity"/>
    <property type="evidence" value="ECO:0007669"/>
    <property type="project" value="TreeGrafter"/>
</dbReference>
<dbReference type="EMBL" id="BGPR01025657">
    <property type="protein sequence ID" value="GBN94753.1"/>
    <property type="molecule type" value="Genomic_DNA"/>
</dbReference>
<feature type="domain" description="Guanylate cyclase" evidence="9">
    <location>
        <begin position="1"/>
        <end position="28"/>
    </location>
</feature>
<keyword evidence="5" id="KW-0472">Membrane</keyword>
<sequence length="103" mass="11543">PVVAGVVGLTMPRYCLFGDTVNTASRMESNGLPLKIHISDQCKKILETLGGYEVQPRGLVQMKLVRCESLDKRVQSSERIQNFLPLLTSTINMRDVHVRSRSD</sequence>
<keyword evidence="2" id="KW-0812">Transmembrane</keyword>
<dbReference type="AlphaFoldDB" id="A0A4Y2T6J1"/>
<dbReference type="PANTHER" id="PTHR11920:SF335">
    <property type="entry name" value="GUANYLATE CYCLASE"/>
    <property type="match status" value="1"/>
</dbReference>
<dbReference type="CDD" id="cd07302">
    <property type="entry name" value="CHD"/>
    <property type="match status" value="1"/>
</dbReference>
<evidence type="ECO:0000256" key="4">
    <source>
        <dbReference type="ARBA" id="ARBA00022989"/>
    </source>
</evidence>
<accession>A0A4Y2T6J1</accession>
<comment type="similarity">
    <text evidence="8">Belongs to the adenylyl cyclase class-4/guanylyl cyclase family.</text>
</comment>
<keyword evidence="7 8" id="KW-0456">Lyase</keyword>
<evidence type="ECO:0000256" key="5">
    <source>
        <dbReference type="ARBA" id="ARBA00023136"/>
    </source>
</evidence>
<feature type="non-terminal residue" evidence="11">
    <location>
        <position position="1"/>
    </location>
</feature>
<dbReference type="Pfam" id="PF00211">
    <property type="entry name" value="Guanylate_cyc"/>
    <property type="match status" value="1"/>
</dbReference>
<organism evidence="11 12">
    <name type="scientific">Araneus ventricosus</name>
    <name type="common">Orbweaver spider</name>
    <name type="synonym">Epeira ventricosa</name>
    <dbReference type="NCBI Taxonomy" id="182803"/>
    <lineage>
        <taxon>Eukaryota</taxon>
        <taxon>Metazoa</taxon>
        <taxon>Ecdysozoa</taxon>
        <taxon>Arthropoda</taxon>
        <taxon>Chelicerata</taxon>
        <taxon>Arachnida</taxon>
        <taxon>Araneae</taxon>
        <taxon>Araneomorphae</taxon>
        <taxon>Entelegynae</taxon>
        <taxon>Araneoidea</taxon>
        <taxon>Araneidae</taxon>
        <taxon>Araneus</taxon>
    </lineage>
</organism>
<dbReference type="GO" id="GO:0007168">
    <property type="term" value="P:receptor guanylyl cyclase signaling pathway"/>
    <property type="evidence" value="ECO:0007669"/>
    <property type="project" value="TreeGrafter"/>
</dbReference>
<comment type="subcellular location">
    <subcellularLocation>
        <location evidence="1">Membrane</location>
    </subcellularLocation>
</comment>
<evidence type="ECO:0000259" key="9">
    <source>
        <dbReference type="PROSITE" id="PS50125"/>
    </source>
</evidence>
<keyword evidence="3" id="KW-0547">Nucleotide-binding</keyword>
<dbReference type="EMBL" id="BGPR01025659">
    <property type="protein sequence ID" value="GBN94755.1"/>
    <property type="molecule type" value="Genomic_DNA"/>
</dbReference>
<dbReference type="Gene3D" id="3.30.70.1230">
    <property type="entry name" value="Nucleotide cyclase"/>
    <property type="match status" value="1"/>
</dbReference>
<keyword evidence="11" id="KW-0675">Receptor</keyword>
<keyword evidence="4" id="KW-1133">Transmembrane helix</keyword>
<dbReference type="GO" id="GO:0004383">
    <property type="term" value="F:guanylate cyclase activity"/>
    <property type="evidence" value="ECO:0007669"/>
    <property type="project" value="TreeGrafter"/>
</dbReference>
<dbReference type="OrthoDB" id="60033at2759"/>
<gene>
    <name evidence="11" type="primary">GCY_5</name>
    <name evidence="10" type="synonym">GCY_0</name>
    <name evidence="11" type="ORF">AVEN_148515_1</name>
    <name evidence="10" type="ORF">AVEN_33297_1</name>
</gene>
<dbReference type="PROSITE" id="PS50125">
    <property type="entry name" value="GUANYLATE_CYCLASE_2"/>
    <property type="match status" value="1"/>
</dbReference>
<evidence type="ECO:0000256" key="8">
    <source>
        <dbReference type="RuleBase" id="RU000405"/>
    </source>
</evidence>
<dbReference type="Proteomes" id="UP000499080">
    <property type="component" value="Unassembled WGS sequence"/>
</dbReference>